<keyword evidence="3" id="KW-1185">Reference proteome</keyword>
<name>A0A7X0EWE3_9ACTN</name>
<evidence type="ECO:0000259" key="1">
    <source>
        <dbReference type="Pfam" id="PF20530"/>
    </source>
</evidence>
<evidence type="ECO:0000313" key="3">
    <source>
        <dbReference type="Proteomes" id="UP000583800"/>
    </source>
</evidence>
<protein>
    <recommendedName>
        <fullName evidence="1">DUF6745 domain-containing protein</fullName>
    </recommendedName>
</protein>
<dbReference type="EMBL" id="JACHJB010000001">
    <property type="protein sequence ID" value="MBB6346458.1"/>
    <property type="molecule type" value="Genomic_DNA"/>
</dbReference>
<organism evidence="2 3">
    <name type="scientific">Nonomuraea muscovyensis</name>
    <dbReference type="NCBI Taxonomy" id="1124761"/>
    <lineage>
        <taxon>Bacteria</taxon>
        <taxon>Bacillati</taxon>
        <taxon>Actinomycetota</taxon>
        <taxon>Actinomycetes</taxon>
        <taxon>Streptosporangiales</taxon>
        <taxon>Streptosporangiaceae</taxon>
        <taxon>Nonomuraea</taxon>
    </lineage>
</organism>
<feature type="domain" description="DUF6745" evidence="1">
    <location>
        <begin position="176"/>
        <end position="354"/>
    </location>
</feature>
<dbReference type="Pfam" id="PF20530">
    <property type="entry name" value="DUF6745"/>
    <property type="match status" value="1"/>
</dbReference>
<accession>A0A7X0EWE3</accession>
<dbReference type="RefSeq" id="WP_221495890.1">
    <property type="nucleotide sequence ID" value="NZ_JACHJB010000001.1"/>
</dbReference>
<comment type="caution">
    <text evidence="2">The sequence shown here is derived from an EMBL/GenBank/DDBJ whole genome shotgun (WGS) entry which is preliminary data.</text>
</comment>
<dbReference type="Proteomes" id="UP000583800">
    <property type="component" value="Unassembled WGS sequence"/>
</dbReference>
<evidence type="ECO:0000313" key="2">
    <source>
        <dbReference type="EMBL" id="MBB6346458.1"/>
    </source>
</evidence>
<reference evidence="2 3" key="1">
    <citation type="submission" date="2020-08" db="EMBL/GenBank/DDBJ databases">
        <title>Sequencing the genomes of 1000 actinobacteria strains.</title>
        <authorList>
            <person name="Klenk H.-P."/>
        </authorList>
    </citation>
    <scope>NUCLEOTIDE SEQUENCE [LARGE SCALE GENOMIC DNA]</scope>
    <source>
        <strain evidence="2 3">DSM 45913</strain>
    </source>
</reference>
<gene>
    <name evidence="2" type="ORF">FHU36_002967</name>
</gene>
<dbReference type="InterPro" id="IPR046633">
    <property type="entry name" value="DUF6745"/>
</dbReference>
<dbReference type="AlphaFoldDB" id="A0A7X0EWE3"/>
<proteinExistence type="predicted"/>
<sequence>MSVLVQREAAAIHEEWLGQALSTRPADRPAAEAAITGLYDLIGLAPPRFHWVSSPAVAVATLPPGVRPRPSEAVERLPDWPLPPRFRAAVNALCREIDSRLTPAQRSVDQVIRQRVRLSLTRSAANVLLMQLTAAHGAPAQLGSSWYGTQCVSWVAHYDALRRIGGVELPPGPAGRLGLWAAAARSCGWWWPREGVCVVSERPTAVHTEPWGDAGEVRPHHADGPAVRYADGWEVHAWHGTPVPPWVINDPGAGRISREPDAEVRRCAIERVGWGHFVDRAALRLVADAPDPGNPGARLRLYDLRADTRVLFVVNGSVERDGTRRRHGLTVPGFLTDPVEAAAWTYGLTAEQYSLLARRT</sequence>